<evidence type="ECO:0000259" key="5">
    <source>
        <dbReference type="PROSITE" id="PS50893"/>
    </source>
</evidence>
<dbReference type="PROSITE" id="PS50893">
    <property type="entry name" value="ABC_TRANSPORTER_2"/>
    <property type="match status" value="1"/>
</dbReference>
<dbReference type="Proteomes" id="UP000282818">
    <property type="component" value="Unassembled WGS sequence"/>
</dbReference>
<evidence type="ECO:0000313" key="7">
    <source>
        <dbReference type="Proteomes" id="UP000282818"/>
    </source>
</evidence>
<keyword evidence="7" id="KW-1185">Reference proteome</keyword>
<dbReference type="Pfam" id="PF00005">
    <property type="entry name" value="ABC_tran"/>
    <property type="match status" value="1"/>
</dbReference>
<dbReference type="PROSITE" id="PS00211">
    <property type="entry name" value="ABC_TRANSPORTER_1"/>
    <property type="match status" value="1"/>
</dbReference>
<evidence type="ECO:0000256" key="2">
    <source>
        <dbReference type="ARBA" id="ARBA00022741"/>
    </source>
</evidence>
<dbReference type="SMART" id="SM00382">
    <property type="entry name" value="AAA"/>
    <property type="match status" value="1"/>
</dbReference>
<sequence>MTETTPYALEANLLAKTFATQTEPLTLFENLSLTIEQGESVAIIGQSGAGKSTLLSLLAGLDEPTDGSIRLLGEDINHLDDEARSRWRATHLSFIFQSFHLLPELTAQENVQLPLEIRGDRDAAERARTLLTQVGLKERCHHYPSQLSGGEQQRVAIARAFVTAPHILFADEPTGNLDTKTGEKIIHQLFDMNATHQTTLILITHDPALAARCSRQYRLEQGKLLEVLPQQEVATHDC</sequence>
<protein>
    <submittedName>
        <fullName evidence="6">ABC transporter ATP-binding protein</fullName>
    </submittedName>
</protein>
<proteinExistence type="inferred from homology"/>
<dbReference type="AlphaFoldDB" id="A0A437Q5G1"/>
<reference evidence="6 7" key="1">
    <citation type="submission" date="2019-01" db="EMBL/GenBank/DDBJ databases">
        <authorList>
            <person name="Chen W.-M."/>
        </authorList>
    </citation>
    <scope>NUCLEOTIDE SEQUENCE [LARGE SCALE GENOMIC DNA]</scope>
    <source>
        <strain evidence="6 7">HPM-16</strain>
    </source>
</reference>
<dbReference type="EMBL" id="SACQ01000007">
    <property type="protein sequence ID" value="RVU29745.1"/>
    <property type="molecule type" value="Genomic_DNA"/>
</dbReference>
<comment type="caution">
    <text evidence="6">The sequence shown here is derived from an EMBL/GenBank/DDBJ whole genome shotgun (WGS) entry which is preliminary data.</text>
</comment>
<evidence type="ECO:0000256" key="3">
    <source>
        <dbReference type="ARBA" id="ARBA00022840"/>
    </source>
</evidence>
<comment type="similarity">
    <text evidence="4">Belongs to the ABC transporter superfamily. Macrolide exporter (TC 3.A.1.122) family.</text>
</comment>
<feature type="domain" description="ABC transporter" evidence="5">
    <location>
        <begin position="9"/>
        <end position="238"/>
    </location>
</feature>
<evidence type="ECO:0000256" key="4">
    <source>
        <dbReference type="ARBA" id="ARBA00038388"/>
    </source>
</evidence>
<dbReference type="InterPro" id="IPR017911">
    <property type="entry name" value="MacB-like_ATP-bd"/>
</dbReference>
<dbReference type="GO" id="GO:0016887">
    <property type="term" value="F:ATP hydrolysis activity"/>
    <property type="evidence" value="ECO:0007669"/>
    <property type="project" value="InterPro"/>
</dbReference>
<dbReference type="PANTHER" id="PTHR42798:SF2">
    <property type="entry name" value="ABC TRANSPORTER ATP-BINDING PROTEIN MG467-RELATED"/>
    <property type="match status" value="1"/>
</dbReference>
<evidence type="ECO:0000313" key="6">
    <source>
        <dbReference type="EMBL" id="RVU29745.1"/>
    </source>
</evidence>
<dbReference type="InterPro" id="IPR027417">
    <property type="entry name" value="P-loop_NTPase"/>
</dbReference>
<dbReference type="Gene3D" id="3.40.50.300">
    <property type="entry name" value="P-loop containing nucleotide triphosphate hydrolases"/>
    <property type="match status" value="1"/>
</dbReference>
<dbReference type="InterPro" id="IPR003593">
    <property type="entry name" value="AAA+_ATPase"/>
</dbReference>
<dbReference type="FunFam" id="3.40.50.300:FF:000032">
    <property type="entry name" value="Export ABC transporter ATP-binding protein"/>
    <property type="match status" value="1"/>
</dbReference>
<dbReference type="SUPFAM" id="SSF52540">
    <property type="entry name" value="P-loop containing nucleoside triphosphate hydrolases"/>
    <property type="match status" value="1"/>
</dbReference>
<dbReference type="CDD" id="cd03255">
    <property type="entry name" value="ABC_MJ0796_LolCDE_FtsE"/>
    <property type="match status" value="1"/>
</dbReference>
<dbReference type="GO" id="GO:0005524">
    <property type="term" value="F:ATP binding"/>
    <property type="evidence" value="ECO:0007669"/>
    <property type="project" value="UniProtKB-KW"/>
</dbReference>
<dbReference type="RefSeq" id="WP_127695028.1">
    <property type="nucleotide sequence ID" value="NZ_SACQ01000007.1"/>
</dbReference>
<dbReference type="PANTHER" id="PTHR42798">
    <property type="entry name" value="LIPOPROTEIN-RELEASING SYSTEM ATP-BINDING PROTEIN LOLD"/>
    <property type="match status" value="1"/>
</dbReference>
<dbReference type="InterPro" id="IPR003439">
    <property type="entry name" value="ABC_transporter-like_ATP-bd"/>
</dbReference>
<keyword evidence="2" id="KW-0547">Nucleotide-binding</keyword>
<dbReference type="GO" id="GO:1902495">
    <property type="term" value="C:transmembrane transporter complex"/>
    <property type="evidence" value="ECO:0007669"/>
    <property type="project" value="UniProtKB-ARBA"/>
</dbReference>
<dbReference type="InterPro" id="IPR017871">
    <property type="entry name" value="ABC_transporter-like_CS"/>
</dbReference>
<keyword evidence="3 6" id="KW-0067">ATP-binding</keyword>
<name>A0A437Q5G1_9GAMM</name>
<keyword evidence="1" id="KW-0813">Transport</keyword>
<evidence type="ECO:0000256" key="1">
    <source>
        <dbReference type="ARBA" id="ARBA00022448"/>
    </source>
</evidence>
<organism evidence="6 7">
    <name type="scientific">Neptunomonas marina</name>
    <dbReference type="NCBI Taxonomy" id="1815562"/>
    <lineage>
        <taxon>Bacteria</taxon>
        <taxon>Pseudomonadati</taxon>
        <taxon>Pseudomonadota</taxon>
        <taxon>Gammaproteobacteria</taxon>
        <taxon>Oceanospirillales</taxon>
        <taxon>Oceanospirillaceae</taxon>
        <taxon>Neptunomonas</taxon>
    </lineage>
</organism>
<gene>
    <name evidence="6" type="ORF">EOE65_14425</name>
</gene>
<dbReference type="GO" id="GO:0022857">
    <property type="term" value="F:transmembrane transporter activity"/>
    <property type="evidence" value="ECO:0007669"/>
    <property type="project" value="UniProtKB-ARBA"/>
</dbReference>
<accession>A0A437Q5G1</accession>